<dbReference type="InterPro" id="IPR036291">
    <property type="entry name" value="NAD(P)-bd_dom_sf"/>
</dbReference>
<keyword evidence="2" id="KW-0560">Oxidoreductase</keyword>
<dbReference type="InterPro" id="IPR002347">
    <property type="entry name" value="SDR_fam"/>
</dbReference>
<evidence type="ECO:0000313" key="3">
    <source>
        <dbReference type="EMBL" id="RXN17415.1"/>
    </source>
</evidence>
<evidence type="ECO:0000256" key="1">
    <source>
        <dbReference type="ARBA" id="ARBA00006484"/>
    </source>
</evidence>
<sequence length="328" mass="36017">MWILSNIIPVLKLYFVGLKVLLYQLFHKGFTLPVLPTQNGKVAIVTGGARGLGYETVRQLTDLGVHVIIASRNETEGLAAVKKICEKNSEAQVDFEFLDVASLRSVRCFVRRFKERRLPLHVLINSAAVMLVPEGRTEDGFETHFATNYLGHFLLTRLLLDSLVHSGKDGSCSRVVSISSSAHYAADARLQDLLSMRCSSAHAAYARSKLAQVLFTYRLHHVLRCGGSPVTATALDPGLVDTGLYERLCRPARLAQRAVARLCFKTPAEGAAAVVFAAVSPDLEGVGGCYLYEGQRIRSSAASYDEDLQAGLWRNTCDLLDLQDSLFD</sequence>
<gene>
    <name evidence="3" type="ORF">ROHU_026925</name>
</gene>
<dbReference type="PANTHER" id="PTHR24320">
    <property type="entry name" value="RETINOL DEHYDROGENASE"/>
    <property type="match status" value="1"/>
</dbReference>
<protein>
    <submittedName>
        <fullName evidence="3">Dehydrogenase reductase SDR family member on chromosome X-like isoform X1</fullName>
    </submittedName>
</protein>
<dbReference type="Proteomes" id="UP000290572">
    <property type="component" value="Unassembled WGS sequence"/>
</dbReference>
<organism evidence="3 4">
    <name type="scientific">Labeo rohita</name>
    <name type="common">Indian major carp</name>
    <name type="synonym">Cyprinus rohita</name>
    <dbReference type="NCBI Taxonomy" id="84645"/>
    <lineage>
        <taxon>Eukaryota</taxon>
        <taxon>Metazoa</taxon>
        <taxon>Chordata</taxon>
        <taxon>Craniata</taxon>
        <taxon>Vertebrata</taxon>
        <taxon>Euteleostomi</taxon>
        <taxon>Actinopterygii</taxon>
        <taxon>Neopterygii</taxon>
        <taxon>Teleostei</taxon>
        <taxon>Ostariophysi</taxon>
        <taxon>Cypriniformes</taxon>
        <taxon>Cyprinidae</taxon>
        <taxon>Labeoninae</taxon>
        <taxon>Labeonini</taxon>
        <taxon>Labeo</taxon>
    </lineage>
</organism>
<dbReference type="AlphaFoldDB" id="A0A498MJC2"/>
<keyword evidence="4" id="KW-1185">Reference proteome</keyword>
<evidence type="ECO:0000256" key="2">
    <source>
        <dbReference type="ARBA" id="ARBA00023002"/>
    </source>
</evidence>
<dbReference type="PRINTS" id="PR00081">
    <property type="entry name" value="GDHRDH"/>
</dbReference>
<dbReference type="STRING" id="84645.A0A498MJC2"/>
<dbReference type="Pfam" id="PF00106">
    <property type="entry name" value="adh_short"/>
    <property type="match status" value="1"/>
</dbReference>
<comment type="caution">
    <text evidence="3">The sequence shown here is derived from an EMBL/GenBank/DDBJ whole genome shotgun (WGS) entry which is preliminary data.</text>
</comment>
<proteinExistence type="inferred from homology"/>
<dbReference type="SUPFAM" id="SSF51735">
    <property type="entry name" value="NAD(P)-binding Rossmann-fold domains"/>
    <property type="match status" value="1"/>
</dbReference>
<reference evidence="3 4" key="1">
    <citation type="submission" date="2018-03" db="EMBL/GenBank/DDBJ databases">
        <title>Draft genome sequence of Rohu Carp (Labeo rohita).</title>
        <authorList>
            <person name="Das P."/>
            <person name="Kushwaha B."/>
            <person name="Joshi C.G."/>
            <person name="Kumar D."/>
            <person name="Nagpure N.S."/>
            <person name="Sahoo L."/>
            <person name="Das S.P."/>
            <person name="Bit A."/>
            <person name="Patnaik S."/>
            <person name="Meher P.K."/>
            <person name="Jayasankar P."/>
            <person name="Koringa P.G."/>
            <person name="Patel N.V."/>
            <person name="Hinsu A.T."/>
            <person name="Kumar R."/>
            <person name="Pandey M."/>
            <person name="Agarwal S."/>
            <person name="Srivastava S."/>
            <person name="Singh M."/>
            <person name="Iquebal M.A."/>
            <person name="Jaiswal S."/>
            <person name="Angadi U.B."/>
            <person name="Kumar N."/>
            <person name="Raza M."/>
            <person name="Shah T.M."/>
            <person name="Rai A."/>
            <person name="Jena J.K."/>
        </authorList>
    </citation>
    <scope>NUCLEOTIDE SEQUENCE [LARGE SCALE GENOMIC DNA]</scope>
    <source>
        <strain evidence="3">DASCIFA01</strain>
        <tissue evidence="3">Testis</tissue>
    </source>
</reference>
<evidence type="ECO:0000313" key="4">
    <source>
        <dbReference type="Proteomes" id="UP000290572"/>
    </source>
</evidence>
<accession>A0A498MJC2</accession>
<dbReference type="GO" id="GO:0016491">
    <property type="term" value="F:oxidoreductase activity"/>
    <property type="evidence" value="ECO:0007669"/>
    <property type="project" value="UniProtKB-KW"/>
</dbReference>
<dbReference type="Gene3D" id="3.40.50.720">
    <property type="entry name" value="NAD(P)-binding Rossmann-like Domain"/>
    <property type="match status" value="1"/>
</dbReference>
<comment type="similarity">
    <text evidence="1">Belongs to the short-chain dehydrogenases/reductases (SDR) family.</text>
</comment>
<dbReference type="EMBL" id="QBIY01012747">
    <property type="protein sequence ID" value="RXN17415.1"/>
    <property type="molecule type" value="Genomic_DNA"/>
</dbReference>
<dbReference type="PANTHER" id="PTHR24320:SF264">
    <property type="entry name" value="DEHYDROGENASE_REDUCTASE SDR FAMILY MEMBER ON CHROMOSOME X"/>
    <property type="match status" value="1"/>
</dbReference>
<name>A0A498MJC2_LABRO</name>